<feature type="region of interest" description="Disordered" evidence="5">
    <location>
        <begin position="724"/>
        <end position="747"/>
    </location>
</feature>
<evidence type="ECO:0000256" key="6">
    <source>
        <dbReference type="SAM" id="Phobius"/>
    </source>
</evidence>
<dbReference type="InterPro" id="IPR005877">
    <property type="entry name" value="YSIRK_signal_dom"/>
</dbReference>
<dbReference type="NCBIfam" id="TIGR01168">
    <property type="entry name" value="YSIRK_signal"/>
    <property type="match status" value="1"/>
</dbReference>
<feature type="compositionally biased region" description="Polar residues" evidence="5">
    <location>
        <begin position="657"/>
        <end position="671"/>
    </location>
</feature>
<sequence length="781" mass="85057">MKHKNDSEFNARLNGKQKFALRKLTVGLTTVMLGTTFALTNQSTTAHADEVKDGESQTTEVVKANDSKSVTSSTTQDRKQNAAKPKKEDISKAKNDQSEKNTGSKIKANTKEQILDIAKSQKKDSKPESGQVENKQSLVKSKAPSVDSTSKSKTGQPSSTDTHTTSKVEDENRTVQEVVNYVYGNGPHKGNDVYTYPSSNPANLTYSRSRTHYHNTETGADTYSNWSDWKLTSADKALPTIELPQKVRGLDDNHINKYHVDPDVSHYQETINGQHVTESNPLRVTFDSKKINGKVIDAKTVSNVIPKDGAVIRVVVPYNLSESINVHYIDEDSKKEIGNKFTTRHDGQVHAPESTIDNPVNSEIADLTSKNYVLDTATTNGNKDVTLDHVIMLDGKHKNLDTRYDNFNQTIKVNGKTYHNKLDSKKLTFDNDENPKDQILYVYFTHAKKTVQQQATIREVVKGYYENGPKMIPFSGMGNPNAPVDPADETNDPDVMVTLQFNRQGSLDLVDGTTTWGNWTANNATLPAIPFNNTLIKDHITDNYYLDKNGVVHVAYSNYFGGHYLPVSNQGISSLTFDLNHNTNWLAELARNEANGSPVATINVWVPYRTNTNNDNVYVPSYSDAGSSSNTSTEPSASTSTVPSVSVPNVPQVPDDNLTSSNQSANENNAVSQTKKASSSNSSNDSDLDSKSTTVASPVASHLSNGQMVATPNTTEASSIIVHAPNDFGSSTGDSSLNDTGTDELPQTGNSDASTATALGLGIATVGSILGLAGAKRKMHR</sequence>
<evidence type="ECO:0000256" key="3">
    <source>
        <dbReference type="ARBA" id="ARBA00022729"/>
    </source>
</evidence>
<feature type="compositionally biased region" description="Polar residues" evidence="5">
    <location>
        <begin position="728"/>
        <end position="747"/>
    </location>
</feature>
<keyword evidence="2" id="KW-0964">Secreted</keyword>
<evidence type="ECO:0000256" key="4">
    <source>
        <dbReference type="ARBA" id="ARBA00023088"/>
    </source>
</evidence>
<feature type="compositionally biased region" description="Basic and acidic residues" evidence="5">
    <location>
        <begin position="164"/>
        <end position="174"/>
    </location>
</feature>
<keyword evidence="1" id="KW-0134">Cell wall</keyword>
<feature type="compositionally biased region" description="Basic and acidic residues" evidence="5">
    <location>
        <begin position="76"/>
        <end position="99"/>
    </location>
</feature>
<evidence type="ECO:0000313" key="9">
    <source>
        <dbReference type="Proteomes" id="UP000295195"/>
    </source>
</evidence>
<evidence type="ECO:0000313" key="8">
    <source>
        <dbReference type="EMBL" id="TDN29457.1"/>
    </source>
</evidence>
<keyword evidence="6" id="KW-0812">Transmembrane</keyword>
<comment type="caution">
    <text evidence="8">The sequence shown here is derived from an EMBL/GenBank/DDBJ whole genome shotgun (WGS) entry which is preliminary data.</text>
</comment>
<dbReference type="AlphaFoldDB" id="A0A4R6CRI7"/>
<evidence type="ECO:0000256" key="1">
    <source>
        <dbReference type="ARBA" id="ARBA00022512"/>
    </source>
</evidence>
<keyword evidence="6" id="KW-1133">Transmembrane helix</keyword>
<evidence type="ECO:0000256" key="2">
    <source>
        <dbReference type="ARBA" id="ARBA00022525"/>
    </source>
</evidence>
<dbReference type="EMBL" id="NKLP01000199">
    <property type="protein sequence ID" value="TDN29457.1"/>
    <property type="molecule type" value="Genomic_DNA"/>
</dbReference>
<feature type="domain" description="Gram-positive cocci surface proteins LPxTG" evidence="7">
    <location>
        <begin position="745"/>
        <end position="781"/>
    </location>
</feature>
<dbReference type="Gene3D" id="2.60.40.4300">
    <property type="match status" value="1"/>
</dbReference>
<evidence type="ECO:0000256" key="5">
    <source>
        <dbReference type="SAM" id="MobiDB-lite"/>
    </source>
</evidence>
<keyword evidence="3" id="KW-0732">Signal</keyword>
<feature type="compositionally biased region" description="Basic and acidic residues" evidence="5">
    <location>
        <begin position="109"/>
        <end position="127"/>
    </location>
</feature>
<keyword evidence="6" id="KW-0472">Membrane</keyword>
<gene>
    <name evidence="8" type="ORF">CEE75_10760</name>
</gene>
<feature type="compositionally biased region" description="Polar residues" evidence="5">
    <location>
        <begin position="146"/>
        <end position="163"/>
    </location>
</feature>
<feature type="region of interest" description="Disordered" evidence="5">
    <location>
        <begin position="619"/>
        <end position="710"/>
    </location>
</feature>
<dbReference type="Pfam" id="PF00746">
    <property type="entry name" value="Gram_pos_anchor"/>
    <property type="match status" value="1"/>
</dbReference>
<feature type="transmembrane region" description="Helical" evidence="6">
    <location>
        <begin position="756"/>
        <end position="775"/>
    </location>
</feature>
<dbReference type="Pfam" id="PF17966">
    <property type="entry name" value="Muc_B2"/>
    <property type="match status" value="1"/>
</dbReference>
<keyword evidence="4" id="KW-0572">Peptidoglycan-anchor</keyword>
<dbReference type="NCBIfam" id="TIGR01167">
    <property type="entry name" value="LPXTG_anchor"/>
    <property type="match status" value="1"/>
</dbReference>
<feature type="compositionally biased region" description="Low complexity" evidence="5">
    <location>
        <begin position="627"/>
        <end position="650"/>
    </location>
</feature>
<dbReference type="PROSITE" id="PS50847">
    <property type="entry name" value="GRAM_POS_ANCHORING"/>
    <property type="match status" value="1"/>
</dbReference>
<accession>A0A4R6CRI7</accession>
<name>A0A4R6CRI7_9LACO</name>
<feature type="compositionally biased region" description="Low complexity" evidence="5">
    <location>
        <begin position="672"/>
        <end position="685"/>
    </location>
</feature>
<feature type="region of interest" description="Disordered" evidence="5">
    <location>
        <begin position="40"/>
        <end position="174"/>
    </location>
</feature>
<dbReference type="InterPro" id="IPR041495">
    <property type="entry name" value="Mub_B2"/>
</dbReference>
<proteinExistence type="predicted"/>
<reference evidence="8 9" key="1">
    <citation type="submission" date="2017-06" db="EMBL/GenBank/DDBJ databases">
        <authorList>
            <person name="Swanenburg J."/>
            <person name="Kort R."/>
        </authorList>
    </citation>
    <scope>NUCLEOTIDE SEQUENCE [LARGE SCALE GENOMIC DNA]</scope>
    <source>
        <strain evidence="8 9">RL05</strain>
    </source>
</reference>
<organism evidence="8 9">
    <name type="scientific">Lactobacillus crispatus</name>
    <dbReference type="NCBI Taxonomy" id="47770"/>
    <lineage>
        <taxon>Bacteria</taxon>
        <taxon>Bacillati</taxon>
        <taxon>Bacillota</taxon>
        <taxon>Bacilli</taxon>
        <taxon>Lactobacillales</taxon>
        <taxon>Lactobacillaceae</taxon>
        <taxon>Lactobacillus</taxon>
    </lineage>
</organism>
<evidence type="ECO:0000259" key="7">
    <source>
        <dbReference type="PROSITE" id="PS50847"/>
    </source>
</evidence>
<dbReference type="RefSeq" id="WP_005730022.1">
    <property type="nucleotide sequence ID" value="NZ_JABERQ010000039.1"/>
</dbReference>
<dbReference type="InterPro" id="IPR019931">
    <property type="entry name" value="LPXTG_anchor"/>
</dbReference>
<protein>
    <submittedName>
        <fullName evidence="8">YSIRK signal domain/LPXTG anchor domain surface protein</fullName>
    </submittedName>
</protein>
<dbReference type="Proteomes" id="UP000295195">
    <property type="component" value="Unassembled WGS sequence"/>
</dbReference>